<evidence type="ECO:0000256" key="1">
    <source>
        <dbReference type="SAM" id="MobiDB-lite"/>
    </source>
</evidence>
<dbReference type="RefSeq" id="WP_076486541.1">
    <property type="nucleotide sequence ID" value="NZ_FTOG01000023.1"/>
</dbReference>
<gene>
    <name evidence="2" type="ORF">SAMN05421580_1234</name>
</gene>
<reference evidence="3" key="1">
    <citation type="submission" date="2017-01" db="EMBL/GenBank/DDBJ databases">
        <authorList>
            <person name="Varghese N."/>
            <person name="Submissions S."/>
        </authorList>
    </citation>
    <scope>NUCLEOTIDE SEQUENCE [LARGE SCALE GENOMIC DNA]</scope>
    <source>
        <strain evidence="3">DSM 19945</strain>
    </source>
</reference>
<dbReference type="STRING" id="453582.SAMN05421580_1234"/>
<sequence length="340" mass="39304">MILYKTIALKFGHHLENEMPVDMHGPDGQRVSSEEIRQHWQQVLSDLSSARIYLLDHNAANYLDSLRMDVQGMPWEHRPESDIQDYVRDIELPRDLIWIEYDDRKLWEDRCARGVTTLDKEELSNRRQRGFLFDNRSPEKLSVSLFSAMTDTIFLDAPFVLEISKSRDGRPDFNDTFWKPQRTVVAGFMRAGLLPDEASFREYFEEHKGHLTYDMVVGFMLFAALAAREDDLISQEVASLSTSQAKTARKFGKAWMTEVLKSHVTIRIGPAGERHLTEQKARLRFEQAQAGSRATPTEHWVAEHERRYADGKVVRVRAHKRGQPASRDLPTRVVGPRVEV</sequence>
<evidence type="ECO:0000313" key="3">
    <source>
        <dbReference type="Proteomes" id="UP000186221"/>
    </source>
</evidence>
<name>A0A1N7QIL0_9RHOB</name>
<dbReference type="EMBL" id="FTOG01000023">
    <property type="protein sequence ID" value="SIT22629.1"/>
    <property type="molecule type" value="Genomic_DNA"/>
</dbReference>
<protein>
    <submittedName>
        <fullName evidence="2">Uncharacterized protein</fullName>
    </submittedName>
</protein>
<feature type="region of interest" description="Disordered" evidence="1">
    <location>
        <begin position="319"/>
        <end position="340"/>
    </location>
</feature>
<organism evidence="2 3">
    <name type="scientific">Rhodobacter aestuarii</name>
    <dbReference type="NCBI Taxonomy" id="453582"/>
    <lineage>
        <taxon>Bacteria</taxon>
        <taxon>Pseudomonadati</taxon>
        <taxon>Pseudomonadota</taxon>
        <taxon>Alphaproteobacteria</taxon>
        <taxon>Rhodobacterales</taxon>
        <taxon>Rhodobacter group</taxon>
        <taxon>Rhodobacter</taxon>
    </lineage>
</organism>
<keyword evidence="3" id="KW-1185">Reference proteome</keyword>
<dbReference type="Proteomes" id="UP000186221">
    <property type="component" value="Unassembled WGS sequence"/>
</dbReference>
<evidence type="ECO:0000313" key="2">
    <source>
        <dbReference type="EMBL" id="SIT22629.1"/>
    </source>
</evidence>
<dbReference type="OrthoDB" id="7691616at2"/>
<accession>A0A1N7QIL0</accession>
<dbReference type="AlphaFoldDB" id="A0A1N7QIL0"/>
<proteinExistence type="predicted"/>